<dbReference type="InParanoid" id="K5XAJ9"/>
<dbReference type="Proteomes" id="UP000008493">
    <property type="component" value="Unassembled WGS sequence"/>
</dbReference>
<dbReference type="OMA" id="TIHGWLA"/>
<proteinExistence type="predicted"/>
<evidence type="ECO:0000313" key="2">
    <source>
        <dbReference type="Proteomes" id="UP000008493"/>
    </source>
</evidence>
<name>K5XAJ9_AGABU</name>
<evidence type="ECO:0000313" key="1">
    <source>
        <dbReference type="EMBL" id="EKM80062.1"/>
    </source>
</evidence>
<dbReference type="GeneID" id="18831988"/>
<sequence length="56" mass="6409">MFNQFAPDGSRRQPPPSTIHGWLAKWRGTFTGNEHVRSKVNLFLAFSKETIFDTVS</sequence>
<reference evidence="2" key="1">
    <citation type="journal article" date="2012" name="Proc. Natl. Acad. Sci. U.S.A.">
        <title>Genome sequence of the button mushroom Agaricus bisporus reveals mechanisms governing adaptation to a humic-rich ecological niche.</title>
        <authorList>
            <person name="Morin E."/>
            <person name="Kohler A."/>
            <person name="Baker A.R."/>
            <person name="Foulongne-Oriol M."/>
            <person name="Lombard V."/>
            <person name="Nagy L.G."/>
            <person name="Ohm R.A."/>
            <person name="Patyshakuliyeva A."/>
            <person name="Brun A."/>
            <person name="Aerts A.L."/>
            <person name="Bailey A.M."/>
            <person name="Billette C."/>
            <person name="Coutinho P.M."/>
            <person name="Deakin G."/>
            <person name="Doddapaneni H."/>
            <person name="Floudas D."/>
            <person name="Grimwood J."/>
            <person name="Hilden K."/>
            <person name="Kuees U."/>
            <person name="LaButti K.M."/>
            <person name="Lapidus A."/>
            <person name="Lindquist E.A."/>
            <person name="Lucas S.M."/>
            <person name="Murat C."/>
            <person name="Riley R.W."/>
            <person name="Salamov A.A."/>
            <person name="Schmutz J."/>
            <person name="Subramanian V."/>
            <person name="Woesten H.A.B."/>
            <person name="Xu J."/>
            <person name="Eastwood D.C."/>
            <person name="Foster G.D."/>
            <person name="Sonnenberg A.S."/>
            <person name="Cullen D."/>
            <person name="de Vries R.P."/>
            <person name="Lundell T."/>
            <person name="Hibbett D.S."/>
            <person name="Henrissat B."/>
            <person name="Burton K.S."/>
            <person name="Kerrigan R.W."/>
            <person name="Challen M.P."/>
            <person name="Grigoriev I.V."/>
            <person name="Martin F."/>
        </authorList>
    </citation>
    <scope>NUCLEOTIDE SEQUENCE [LARGE SCALE GENOMIC DNA]</scope>
    <source>
        <strain evidence="2">JB137-S8 / ATCC MYA-4627 / FGSC 10392</strain>
    </source>
</reference>
<dbReference type="KEGG" id="abp:AGABI1DRAFT84552"/>
<accession>K5XAJ9</accession>
<protein>
    <submittedName>
        <fullName evidence="1">Uncharacterized protein</fullName>
    </submittedName>
</protein>
<dbReference type="RefSeq" id="XP_007329321.1">
    <property type="nucleotide sequence ID" value="XM_007329259.1"/>
</dbReference>
<dbReference type="AlphaFoldDB" id="K5XAJ9"/>
<keyword evidence="2" id="KW-1185">Reference proteome</keyword>
<dbReference type="EMBL" id="JH971389">
    <property type="protein sequence ID" value="EKM80062.1"/>
    <property type="molecule type" value="Genomic_DNA"/>
</dbReference>
<gene>
    <name evidence="1" type="ORF">AGABI1DRAFT_84552</name>
</gene>
<organism evidence="1 2">
    <name type="scientific">Agaricus bisporus var. burnettii (strain JB137-S8 / ATCC MYA-4627 / FGSC 10392)</name>
    <name type="common">White button mushroom</name>
    <dbReference type="NCBI Taxonomy" id="597362"/>
    <lineage>
        <taxon>Eukaryota</taxon>
        <taxon>Fungi</taxon>
        <taxon>Dikarya</taxon>
        <taxon>Basidiomycota</taxon>
        <taxon>Agaricomycotina</taxon>
        <taxon>Agaricomycetes</taxon>
        <taxon>Agaricomycetidae</taxon>
        <taxon>Agaricales</taxon>
        <taxon>Agaricineae</taxon>
        <taxon>Agaricaceae</taxon>
        <taxon>Agaricus</taxon>
    </lineage>
</organism>
<dbReference type="OrthoDB" id="3256715at2759"/>
<dbReference type="HOGENOM" id="CLU_3013636_0_0_1"/>